<evidence type="ECO:0000313" key="2">
    <source>
        <dbReference type="EMBL" id="GEU86086.1"/>
    </source>
</evidence>
<proteinExistence type="predicted"/>
<name>A0A6L2NIK4_TANCI</name>
<dbReference type="AlphaFoldDB" id="A0A6L2NIK4"/>
<organism evidence="2">
    <name type="scientific">Tanacetum cinerariifolium</name>
    <name type="common">Dalmatian daisy</name>
    <name type="synonym">Chrysanthemum cinerariifolium</name>
    <dbReference type="NCBI Taxonomy" id="118510"/>
    <lineage>
        <taxon>Eukaryota</taxon>
        <taxon>Viridiplantae</taxon>
        <taxon>Streptophyta</taxon>
        <taxon>Embryophyta</taxon>
        <taxon>Tracheophyta</taxon>
        <taxon>Spermatophyta</taxon>
        <taxon>Magnoliopsida</taxon>
        <taxon>eudicotyledons</taxon>
        <taxon>Gunneridae</taxon>
        <taxon>Pentapetalae</taxon>
        <taxon>asterids</taxon>
        <taxon>campanulids</taxon>
        <taxon>Asterales</taxon>
        <taxon>Asteraceae</taxon>
        <taxon>Asteroideae</taxon>
        <taxon>Anthemideae</taxon>
        <taxon>Anthemidinae</taxon>
        <taxon>Tanacetum</taxon>
    </lineage>
</organism>
<accession>A0A6L2NIK4</accession>
<dbReference type="EMBL" id="BKCJ010009247">
    <property type="protein sequence ID" value="GEU86086.1"/>
    <property type="molecule type" value="Genomic_DNA"/>
</dbReference>
<feature type="domain" description="Retroviral polymerase SH3-like" evidence="1">
    <location>
        <begin position="2"/>
        <end position="42"/>
    </location>
</feature>
<sequence length="204" mass="23168">MKPKADIGIFLGYLESSRGFQIHNRRTKKIMETIRVKFDELTAMASKHNCLEPETNRFNNDDSSAEFTSIPSTKDFDNLFEEQISPISTNDVVESVQEDSAYLDGNTLLTPYNYLTFEEAETSSIAADPSNIHEFNQVQPLTHTWKKAHPLEPVIGNPSKSVMMRSRLHIDAKVCMYALTVSTTEPKNIKEVIRSFATYINTQI</sequence>
<comment type="caution">
    <text evidence="2">The sequence shown here is derived from an EMBL/GenBank/DDBJ whole genome shotgun (WGS) entry which is preliminary data.</text>
</comment>
<dbReference type="InterPro" id="IPR057670">
    <property type="entry name" value="SH3_retrovirus"/>
</dbReference>
<evidence type="ECO:0000259" key="1">
    <source>
        <dbReference type="Pfam" id="PF25597"/>
    </source>
</evidence>
<dbReference type="Pfam" id="PF25597">
    <property type="entry name" value="SH3_retrovirus"/>
    <property type="match status" value="1"/>
</dbReference>
<gene>
    <name evidence="2" type="ORF">Tci_058064</name>
</gene>
<protein>
    <submittedName>
        <fullName evidence="2">Gag-Pol polyprotein</fullName>
    </submittedName>
</protein>
<reference evidence="2" key="1">
    <citation type="journal article" date="2019" name="Sci. Rep.">
        <title>Draft genome of Tanacetum cinerariifolium, the natural source of mosquito coil.</title>
        <authorList>
            <person name="Yamashiro T."/>
            <person name="Shiraishi A."/>
            <person name="Satake H."/>
            <person name="Nakayama K."/>
        </authorList>
    </citation>
    <scope>NUCLEOTIDE SEQUENCE</scope>
</reference>